<dbReference type="CDD" id="cd06225">
    <property type="entry name" value="HAMP"/>
    <property type="match status" value="1"/>
</dbReference>
<evidence type="ECO:0000259" key="12">
    <source>
        <dbReference type="PROSITE" id="PS50109"/>
    </source>
</evidence>
<evidence type="ECO:0000256" key="11">
    <source>
        <dbReference type="SAM" id="Phobius"/>
    </source>
</evidence>
<dbReference type="GO" id="GO:0007234">
    <property type="term" value="P:osmosensory signaling via phosphorelay pathway"/>
    <property type="evidence" value="ECO:0007669"/>
    <property type="project" value="TreeGrafter"/>
</dbReference>
<dbReference type="AlphaFoldDB" id="A0A940SWH0"/>
<dbReference type="RefSeq" id="WP_209529020.1">
    <property type="nucleotide sequence ID" value="NZ_JAEEGA010000009.1"/>
</dbReference>
<evidence type="ECO:0000256" key="5">
    <source>
        <dbReference type="ARBA" id="ARBA00022679"/>
    </source>
</evidence>
<evidence type="ECO:0000256" key="10">
    <source>
        <dbReference type="ARBA" id="ARBA00023136"/>
    </source>
</evidence>
<evidence type="ECO:0000256" key="4">
    <source>
        <dbReference type="ARBA" id="ARBA00022553"/>
    </source>
</evidence>
<evidence type="ECO:0000256" key="1">
    <source>
        <dbReference type="ARBA" id="ARBA00000085"/>
    </source>
</evidence>
<feature type="transmembrane region" description="Helical" evidence="11">
    <location>
        <begin position="12"/>
        <end position="35"/>
    </location>
</feature>
<keyword evidence="6" id="KW-0547">Nucleotide-binding</keyword>
<name>A0A940SWH0_9ENTE</name>
<dbReference type="EMBL" id="JAEEGA010000009">
    <property type="protein sequence ID" value="MBP1042116.1"/>
    <property type="molecule type" value="Genomic_DNA"/>
</dbReference>
<evidence type="ECO:0000256" key="8">
    <source>
        <dbReference type="ARBA" id="ARBA00022840"/>
    </source>
</evidence>
<dbReference type="GO" id="GO:0030295">
    <property type="term" value="F:protein kinase activator activity"/>
    <property type="evidence" value="ECO:0007669"/>
    <property type="project" value="TreeGrafter"/>
</dbReference>
<dbReference type="InterPro" id="IPR003661">
    <property type="entry name" value="HisK_dim/P_dom"/>
</dbReference>
<accession>A0A940SWH0</accession>
<dbReference type="InterPro" id="IPR036890">
    <property type="entry name" value="HATPase_C_sf"/>
</dbReference>
<dbReference type="InterPro" id="IPR036097">
    <property type="entry name" value="HisK_dim/P_sf"/>
</dbReference>
<keyword evidence="7 14" id="KW-0418">Kinase</keyword>
<dbReference type="Proteomes" id="UP000674938">
    <property type="component" value="Unassembled WGS sequence"/>
</dbReference>
<gene>
    <name evidence="14" type="ORF">I6N95_13935</name>
</gene>
<comment type="catalytic activity">
    <reaction evidence="1">
        <text>ATP + protein L-histidine = ADP + protein N-phospho-L-histidine.</text>
        <dbReference type="EC" id="2.7.13.3"/>
    </reaction>
</comment>
<dbReference type="GO" id="GO:0005524">
    <property type="term" value="F:ATP binding"/>
    <property type="evidence" value="ECO:0007669"/>
    <property type="project" value="UniProtKB-KW"/>
</dbReference>
<dbReference type="Gene3D" id="1.10.287.130">
    <property type="match status" value="1"/>
</dbReference>
<keyword evidence="15" id="KW-1185">Reference proteome</keyword>
<dbReference type="PROSITE" id="PS50109">
    <property type="entry name" value="HIS_KIN"/>
    <property type="match status" value="1"/>
</dbReference>
<keyword evidence="11" id="KW-0812">Transmembrane</keyword>
<dbReference type="PROSITE" id="PS50885">
    <property type="entry name" value="HAMP"/>
    <property type="match status" value="1"/>
</dbReference>
<dbReference type="GO" id="GO:0000155">
    <property type="term" value="F:phosphorelay sensor kinase activity"/>
    <property type="evidence" value="ECO:0007669"/>
    <property type="project" value="InterPro"/>
</dbReference>
<keyword evidence="11" id="KW-1133">Transmembrane helix</keyword>
<dbReference type="Pfam" id="PF00512">
    <property type="entry name" value="HisKA"/>
    <property type="match status" value="1"/>
</dbReference>
<keyword evidence="10 11" id="KW-0472">Membrane</keyword>
<dbReference type="InterPro" id="IPR003594">
    <property type="entry name" value="HATPase_dom"/>
</dbReference>
<dbReference type="GO" id="GO:0000156">
    <property type="term" value="F:phosphorelay response regulator activity"/>
    <property type="evidence" value="ECO:0007669"/>
    <property type="project" value="TreeGrafter"/>
</dbReference>
<reference evidence="14" key="1">
    <citation type="submission" date="2020-12" db="EMBL/GenBank/DDBJ databases">
        <title>Vagococcus allomyrinae sp. nov. and Enterococcus lavae sp. nov., isolated from the larvae of Allomyrina dichotoma.</title>
        <authorList>
            <person name="Lee S.D."/>
        </authorList>
    </citation>
    <scope>NUCLEOTIDE SEQUENCE</scope>
    <source>
        <strain evidence="14">BWB3-3</strain>
    </source>
</reference>
<evidence type="ECO:0000256" key="6">
    <source>
        <dbReference type="ARBA" id="ARBA00022741"/>
    </source>
</evidence>
<dbReference type="InterPro" id="IPR004358">
    <property type="entry name" value="Sig_transdc_His_kin-like_C"/>
</dbReference>
<dbReference type="SMART" id="SM00388">
    <property type="entry name" value="HisKA"/>
    <property type="match status" value="1"/>
</dbReference>
<dbReference type="InterPro" id="IPR003660">
    <property type="entry name" value="HAMP_dom"/>
</dbReference>
<dbReference type="FunFam" id="1.10.287.130:FF:000001">
    <property type="entry name" value="Two-component sensor histidine kinase"/>
    <property type="match status" value="1"/>
</dbReference>
<dbReference type="PANTHER" id="PTHR42878">
    <property type="entry name" value="TWO-COMPONENT HISTIDINE KINASE"/>
    <property type="match status" value="1"/>
</dbReference>
<organism evidence="14 15">
    <name type="scientific">Vagococcus allomyrinae</name>
    <dbReference type="NCBI Taxonomy" id="2794353"/>
    <lineage>
        <taxon>Bacteria</taxon>
        <taxon>Bacillati</taxon>
        <taxon>Bacillota</taxon>
        <taxon>Bacilli</taxon>
        <taxon>Lactobacillales</taxon>
        <taxon>Enterococcaceae</taxon>
        <taxon>Vagococcus</taxon>
    </lineage>
</organism>
<dbReference type="InterPro" id="IPR050351">
    <property type="entry name" value="BphY/WalK/GraS-like"/>
</dbReference>
<proteinExistence type="predicted"/>
<feature type="transmembrane region" description="Helical" evidence="11">
    <location>
        <begin position="55"/>
        <end position="74"/>
    </location>
</feature>
<dbReference type="EC" id="2.7.13.3" evidence="3"/>
<dbReference type="FunFam" id="3.30.565.10:FF:000006">
    <property type="entry name" value="Sensor histidine kinase WalK"/>
    <property type="match status" value="1"/>
</dbReference>
<evidence type="ECO:0000313" key="15">
    <source>
        <dbReference type="Proteomes" id="UP000674938"/>
    </source>
</evidence>
<dbReference type="GO" id="GO:0016020">
    <property type="term" value="C:membrane"/>
    <property type="evidence" value="ECO:0007669"/>
    <property type="project" value="UniProtKB-SubCell"/>
</dbReference>
<dbReference type="Gene3D" id="3.30.565.10">
    <property type="entry name" value="Histidine kinase-like ATPase, C-terminal domain"/>
    <property type="match status" value="1"/>
</dbReference>
<dbReference type="CDD" id="cd00082">
    <property type="entry name" value="HisKA"/>
    <property type="match status" value="1"/>
</dbReference>
<dbReference type="Gene3D" id="6.10.340.10">
    <property type="match status" value="1"/>
</dbReference>
<feature type="domain" description="Histidine kinase" evidence="12">
    <location>
        <begin position="142"/>
        <end position="354"/>
    </location>
</feature>
<comment type="subcellular location">
    <subcellularLocation>
        <location evidence="2">Membrane</location>
    </subcellularLocation>
</comment>
<evidence type="ECO:0000313" key="14">
    <source>
        <dbReference type="EMBL" id="MBP1042116.1"/>
    </source>
</evidence>
<dbReference type="SMART" id="SM00387">
    <property type="entry name" value="HATPase_c"/>
    <property type="match status" value="1"/>
</dbReference>
<evidence type="ECO:0000256" key="3">
    <source>
        <dbReference type="ARBA" id="ARBA00012438"/>
    </source>
</evidence>
<keyword evidence="4" id="KW-0597">Phosphoprotein</keyword>
<keyword evidence="9" id="KW-0902">Two-component regulatory system</keyword>
<dbReference type="CDD" id="cd00075">
    <property type="entry name" value="HATPase"/>
    <property type="match status" value="1"/>
</dbReference>
<keyword evidence="5" id="KW-0808">Transferase</keyword>
<dbReference type="SUPFAM" id="SSF47384">
    <property type="entry name" value="Homodimeric domain of signal transducing histidine kinase"/>
    <property type="match status" value="1"/>
</dbReference>
<dbReference type="Pfam" id="PF02518">
    <property type="entry name" value="HATPase_c"/>
    <property type="match status" value="1"/>
</dbReference>
<protein>
    <recommendedName>
        <fullName evidence="3">histidine kinase</fullName>
        <ecNumber evidence="3">2.7.13.3</ecNumber>
    </recommendedName>
</protein>
<dbReference type="PANTHER" id="PTHR42878:SF7">
    <property type="entry name" value="SENSOR HISTIDINE KINASE GLRK"/>
    <property type="match status" value="1"/>
</dbReference>
<comment type="caution">
    <text evidence="14">The sequence shown here is derived from an EMBL/GenBank/DDBJ whole genome shotgun (WGS) entry which is preliminary data.</text>
</comment>
<feature type="domain" description="HAMP" evidence="13">
    <location>
        <begin position="78"/>
        <end position="134"/>
    </location>
</feature>
<evidence type="ECO:0000256" key="7">
    <source>
        <dbReference type="ARBA" id="ARBA00022777"/>
    </source>
</evidence>
<dbReference type="PRINTS" id="PR00344">
    <property type="entry name" value="BCTRLSENSOR"/>
</dbReference>
<evidence type="ECO:0000259" key="13">
    <source>
        <dbReference type="PROSITE" id="PS50885"/>
    </source>
</evidence>
<evidence type="ECO:0000256" key="2">
    <source>
        <dbReference type="ARBA" id="ARBA00004370"/>
    </source>
</evidence>
<evidence type="ECO:0000256" key="9">
    <source>
        <dbReference type="ARBA" id="ARBA00023012"/>
    </source>
</evidence>
<dbReference type="InterPro" id="IPR005467">
    <property type="entry name" value="His_kinase_dom"/>
</dbReference>
<sequence>MKKEPFDINVRYFSWWGYAASFLLLGALGAFPGIIYGITATDKLDILKESQPYLFWYLLYWALIAAIFTFITTIQKRRAFDEPMRRLGQATKQVANGDFSIHLAPIHHSTKLTHVDVMFQDFNKMVEELGSLETLKTDFVANVSHELKTPLAIIQNYATALKEPLSPEKQQAYTRTIITATNNLSHLVTNILSLNKLENQEIQLATEPYNVCRQLTDSLLSFEPLFNEKRMTIQANIEERVNIQADPAMVEIIWRNILANALKFTPVAGTITLSQTSDHDSLTVTISDNGCGMDDYTLNHLFDKFYQGDHSHNSQGNGLGLALVIKVIELLEGRIEVTSQLGRGTTVIITLKTC</sequence>
<keyword evidence="8" id="KW-0067">ATP-binding</keyword>
<dbReference type="SUPFAM" id="SSF55874">
    <property type="entry name" value="ATPase domain of HSP90 chaperone/DNA topoisomerase II/histidine kinase"/>
    <property type="match status" value="1"/>
</dbReference>